<feature type="compositionally biased region" description="Acidic residues" evidence="1">
    <location>
        <begin position="962"/>
        <end position="981"/>
    </location>
</feature>
<feature type="region of interest" description="Disordered" evidence="1">
    <location>
        <begin position="1232"/>
        <end position="1264"/>
    </location>
</feature>
<reference evidence="5" key="1">
    <citation type="journal article" date="2012" name="PLoS Genet.">
        <title>Comparative analysis of the genomes of two field isolates of the rice blast fungus Magnaporthe oryzae.</title>
        <authorList>
            <person name="Xue M."/>
            <person name="Yang J."/>
            <person name="Li Z."/>
            <person name="Hu S."/>
            <person name="Yao N."/>
            <person name="Dean R.A."/>
            <person name="Zhao W."/>
            <person name="Shen M."/>
            <person name="Zhang H."/>
            <person name="Li C."/>
            <person name="Liu L."/>
            <person name="Cao L."/>
            <person name="Xu X."/>
            <person name="Xing Y."/>
            <person name="Hsiang T."/>
            <person name="Zhang Z."/>
            <person name="Xu J.R."/>
            <person name="Peng Y.L."/>
        </authorList>
    </citation>
    <scope>NUCLEOTIDE SEQUENCE</scope>
    <source>
        <strain evidence="5">Y34</strain>
    </source>
</reference>
<feature type="transmembrane region" description="Helical" evidence="2">
    <location>
        <begin position="549"/>
        <end position="571"/>
    </location>
</feature>
<feature type="domain" description="Calcium channel YVC1-like C-terminal transmembrane" evidence="4">
    <location>
        <begin position="496"/>
        <end position="799"/>
    </location>
</feature>
<feature type="compositionally biased region" description="Pro residues" evidence="1">
    <location>
        <begin position="1105"/>
        <end position="1114"/>
    </location>
</feature>
<dbReference type="InterPro" id="IPR056337">
    <property type="entry name" value="LHD_YVC1"/>
</dbReference>
<feature type="region of interest" description="Disordered" evidence="1">
    <location>
        <begin position="955"/>
        <end position="993"/>
    </location>
</feature>
<dbReference type="InterPro" id="IPR052971">
    <property type="entry name" value="TRP_calcium_channel"/>
</dbReference>
<dbReference type="Proteomes" id="UP000011086">
    <property type="component" value="Unassembled WGS sequence"/>
</dbReference>
<gene>
    <name evidence="5" type="ORF">OOU_Y34scaffold00592g10</name>
</gene>
<protein>
    <recommendedName>
        <fullName evidence="6">Ion transport domain-containing protein</fullName>
    </recommendedName>
</protein>
<evidence type="ECO:0000259" key="3">
    <source>
        <dbReference type="Pfam" id="PF23190"/>
    </source>
</evidence>
<feature type="transmembrane region" description="Helical" evidence="2">
    <location>
        <begin position="681"/>
        <end position="702"/>
    </location>
</feature>
<evidence type="ECO:0000313" key="5">
    <source>
        <dbReference type="EMBL" id="ELQ37462.1"/>
    </source>
</evidence>
<feature type="transmembrane region" description="Helical" evidence="2">
    <location>
        <begin position="488"/>
        <end position="508"/>
    </location>
</feature>
<evidence type="ECO:0008006" key="6">
    <source>
        <dbReference type="Google" id="ProtNLM"/>
    </source>
</evidence>
<feature type="transmembrane region" description="Helical" evidence="2">
    <location>
        <begin position="520"/>
        <end position="537"/>
    </location>
</feature>
<dbReference type="InterPro" id="IPR056336">
    <property type="entry name" value="YVC1_C"/>
</dbReference>
<feature type="compositionally biased region" description="Basic and acidic residues" evidence="1">
    <location>
        <begin position="1294"/>
        <end position="1326"/>
    </location>
</feature>
<keyword evidence="2" id="KW-1133">Transmembrane helix</keyword>
<feature type="transmembrane region" description="Helical" evidence="2">
    <location>
        <begin position="583"/>
        <end position="603"/>
    </location>
</feature>
<feature type="compositionally biased region" description="Low complexity" evidence="1">
    <location>
        <begin position="1284"/>
        <end position="1293"/>
    </location>
</feature>
<feature type="domain" description="YVC1 N-terminal linker helical" evidence="3">
    <location>
        <begin position="249"/>
        <end position="411"/>
    </location>
</feature>
<feature type="region of interest" description="Disordered" evidence="1">
    <location>
        <begin position="154"/>
        <end position="224"/>
    </location>
</feature>
<dbReference type="Pfam" id="PF23317">
    <property type="entry name" value="YVC1_C"/>
    <property type="match status" value="1"/>
</dbReference>
<dbReference type="PANTHER" id="PTHR35859:SF4">
    <property type="entry name" value="MEMBRANE CHANNEL PROTEIN, PUTATIVE (AFU_ORTHOLOGUE AFUA_6G11300)-RELATED"/>
    <property type="match status" value="1"/>
</dbReference>
<feature type="region of interest" description="Disordered" evidence="1">
    <location>
        <begin position="421"/>
        <end position="455"/>
    </location>
</feature>
<feature type="compositionally biased region" description="Acidic residues" evidence="1">
    <location>
        <begin position="188"/>
        <end position="205"/>
    </location>
</feature>
<feature type="compositionally biased region" description="Basic and acidic residues" evidence="1">
    <location>
        <begin position="424"/>
        <end position="435"/>
    </location>
</feature>
<evidence type="ECO:0000259" key="4">
    <source>
        <dbReference type="Pfam" id="PF23317"/>
    </source>
</evidence>
<feature type="compositionally biased region" description="Basic and acidic residues" evidence="1">
    <location>
        <begin position="206"/>
        <end position="216"/>
    </location>
</feature>
<evidence type="ECO:0000256" key="2">
    <source>
        <dbReference type="SAM" id="Phobius"/>
    </source>
</evidence>
<feature type="compositionally biased region" description="Polar residues" evidence="1">
    <location>
        <begin position="1232"/>
        <end position="1245"/>
    </location>
</feature>
<evidence type="ECO:0000256" key="1">
    <source>
        <dbReference type="SAM" id="MobiDB-lite"/>
    </source>
</evidence>
<feature type="compositionally biased region" description="Polar residues" evidence="1">
    <location>
        <begin position="1073"/>
        <end position="1083"/>
    </location>
</feature>
<sequence length="1348" mass="150707">MLQPALGFCLSEALAGRTPNPSNQSRWRNTASDSDLIKRQQYIGYAVIWASNNCVQSSHLYEDDHVKPLGVIAQANGLLLTLVTPGRLQVSKQIAELHQEQNPITEIQHLLCARWRSILVMIIANYLPIQRALTRGGAGAKKMVSRLFRPFQGSSRCDDDEDEREPLTSPGSRQYLRPPVRHAVADFTEADDDDDEEDEDEEDSRNEDHGRTRNEEQENEDGFVPRRDLLPLFAASHLDSLPIYSITHAVRIIVQARTETTLTWEQLRSPQVSQFLLKPMQIQIRTQHFSRATLYALMANCLNFQKEAVLSPGNAGANNTRAKVCELLAIKLLKEYSTRELIDALSYDFYPLQGLPGVQTPAGNPGRPKMAAARTSTLEVAIRASAKHLLAHPLVVQQLEAIWNGAIVFYSAADSLHRASLSRQRSEGRHRDQPDARTPLLDAQHRSKWNQPQSPPLDGLVGGHRTVSLYNPRNASLFKLSRLRVPRYRHFLSTLSLAVLIGLFLAVLNQRATRISSLELIFWFWSAGFMLDELVGFNEQGFSLYIMSFWNIFDLGILLMLILYYVLRLYSVFSVDATRLNDLAYDVLAANGILLLPRIFSVLDHYQYFSQLLIAFRLMALDLAAVLVLVLICCSGFFVFFTMSKSNGDKADIAYRIFQILMGFTPAAWDVWPHYDVLGKMVIGLFLTICHFVVVTILITVLTNSFMTIASNAREEHQFLFAINTISMVKNDALFSYIAPGNILAWLLTPLRFILPLRQFVYLNRFVIKLTHFPLLFCIYLYERFFLAPSMYAPTDLVENPGRGQQRAMSLADPAGRGALFSPNVRVREESVVGYQKDHALEEVFRRAPGLTTLRTQRRNERRQTQTAIRHWMDQNEGYSESPQVGNLSAMGSNFGGPEWQRRISLVRDRPRRFPNMPDVRSVASDPADLISNAPYPSFVNPRYDVRSRFARAEAEIKDNTDAEGDGDDELVTNDDEDEDDKATNTADPVRAASSEVFDEDYFTTPVTARFGVLAGSSPESHRERGPISPRPRKGLHNRTLSTNTILYNPPVQASPEAGPSSLGSQIARPTKSRPTSNRQTPAVTPGGASEHRSPRRSIVYLPSARPPRPIPPPRDIHTAPNRAGLGPPLDTHARRAQRRLSSYDIGMDGESEMASASAILPNGGDDALVGAMPSSFVTQMAMATGMRERQQAAASRDNSDRMSRLVLARMKTLEEGFADVIREVKVLQQQRSSGNPSINPSMHNSGEEEYWRGSPRRAGSGSGLVEVAGRNRVTRYYSRGNSASAARAIAAAARERPASRLSMREDKVGMPVDTKGKGKEVKTPAEYDDTDDDVGFDDSFTKRGSSL</sequence>
<keyword evidence="2" id="KW-0812">Transmembrane</keyword>
<feature type="transmembrane region" description="Helical" evidence="2">
    <location>
        <begin position="623"/>
        <end position="641"/>
    </location>
</feature>
<feature type="region of interest" description="Disordered" evidence="1">
    <location>
        <begin position="1014"/>
        <end position="1133"/>
    </location>
</feature>
<name>A0AA97PK09_PYRO3</name>
<feature type="compositionally biased region" description="Acidic residues" evidence="1">
    <location>
        <begin position="1327"/>
        <end position="1337"/>
    </location>
</feature>
<accession>A0AA97PK09</accession>
<dbReference type="EMBL" id="JH793872">
    <property type="protein sequence ID" value="ELQ37462.1"/>
    <property type="molecule type" value="Genomic_DNA"/>
</dbReference>
<organism evidence="5">
    <name type="scientific">Pyricularia oryzae (strain Y34)</name>
    <name type="common">Rice blast fungus</name>
    <name type="synonym">Magnaporthe oryzae</name>
    <dbReference type="NCBI Taxonomy" id="1143189"/>
    <lineage>
        <taxon>Eukaryota</taxon>
        <taxon>Fungi</taxon>
        <taxon>Dikarya</taxon>
        <taxon>Ascomycota</taxon>
        <taxon>Pezizomycotina</taxon>
        <taxon>Sordariomycetes</taxon>
        <taxon>Sordariomycetidae</taxon>
        <taxon>Magnaporthales</taxon>
        <taxon>Pyriculariaceae</taxon>
        <taxon>Pyricularia</taxon>
    </lineage>
</organism>
<feature type="transmembrane region" description="Helical" evidence="2">
    <location>
        <begin position="653"/>
        <end position="669"/>
    </location>
</feature>
<dbReference type="Pfam" id="PF23190">
    <property type="entry name" value="LHD_TRPY1"/>
    <property type="match status" value="1"/>
</dbReference>
<feature type="region of interest" description="Disordered" evidence="1">
    <location>
        <begin position="1284"/>
        <end position="1348"/>
    </location>
</feature>
<keyword evidence="2" id="KW-0472">Membrane</keyword>
<feature type="transmembrane region" description="Helical" evidence="2">
    <location>
        <begin position="734"/>
        <end position="755"/>
    </location>
</feature>
<proteinExistence type="predicted"/>
<dbReference type="PANTHER" id="PTHR35859">
    <property type="entry name" value="NONSELECTIVE CATION CHANNEL PROTEIN"/>
    <property type="match status" value="1"/>
</dbReference>